<dbReference type="EMBL" id="JBGUAW010000003">
    <property type="protein sequence ID" value="MFA9460244.1"/>
    <property type="molecule type" value="Genomic_DNA"/>
</dbReference>
<dbReference type="Proteomes" id="UP001575181">
    <property type="component" value="Unassembled WGS sequence"/>
</dbReference>
<dbReference type="RefSeq" id="WP_373655028.1">
    <property type="nucleotide sequence ID" value="NZ_JBGUAW010000003.1"/>
</dbReference>
<reference evidence="2 3" key="1">
    <citation type="submission" date="2024-08" db="EMBL/GenBank/DDBJ databases">
        <title>Whole-genome sequencing of halo(alkali)philic microorganisms from hypersaline lakes.</title>
        <authorList>
            <person name="Sorokin D.Y."/>
            <person name="Merkel A.Y."/>
            <person name="Messina E."/>
            <person name="Yakimov M."/>
        </authorList>
    </citation>
    <scope>NUCLEOTIDE SEQUENCE [LARGE SCALE GENOMIC DNA]</scope>
    <source>
        <strain evidence="2 3">Cl-TMA</strain>
    </source>
</reference>
<keyword evidence="3" id="KW-1185">Reference proteome</keyword>
<organism evidence="2 3">
    <name type="scientific">Thiohalorhabdus methylotrophus</name>
    <dbReference type="NCBI Taxonomy" id="3242694"/>
    <lineage>
        <taxon>Bacteria</taxon>
        <taxon>Pseudomonadati</taxon>
        <taxon>Pseudomonadota</taxon>
        <taxon>Gammaproteobacteria</taxon>
        <taxon>Thiohalorhabdales</taxon>
        <taxon>Thiohalorhabdaceae</taxon>
        <taxon>Thiohalorhabdus</taxon>
    </lineage>
</organism>
<accession>A0ABV4TSE1</accession>
<keyword evidence="1" id="KW-0812">Transmembrane</keyword>
<dbReference type="CDD" id="cd18773">
    <property type="entry name" value="PDC1_HK_sensor"/>
    <property type="match status" value="1"/>
</dbReference>
<evidence type="ECO:0000313" key="2">
    <source>
        <dbReference type="EMBL" id="MFA9460244.1"/>
    </source>
</evidence>
<sequence length="262" mass="29070">MEEPRKGLSLVATFTGVVLFIVTFAVGLSALLNEFSFEKSYEELVASRYEYSLKDMGRSIELSLGLGLSLGEAKNIGALIRESAAEDPYIRSVLVYDDEGNILFSSKAGEDRGRVPSTWPGSSGDRRESLWSREQDRAFVLGYPLFNPFNQYEGTLALSYSRDAVSGVVGKVRSRLMLQALGVLVVSGLVGALVIWLALGGFVRRLSRISRGLDEFQRTGRMHPLSKGRWMGLEADFDRFQRDVQAVEADIPAEERTEETAR</sequence>
<evidence type="ECO:0000313" key="3">
    <source>
        <dbReference type="Proteomes" id="UP001575181"/>
    </source>
</evidence>
<keyword evidence="1" id="KW-0472">Membrane</keyword>
<gene>
    <name evidence="2" type="ORF">ACERLL_05330</name>
</gene>
<feature type="transmembrane region" description="Helical" evidence="1">
    <location>
        <begin position="7"/>
        <end position="32"/>
    </location>
</feature>
<feature type="transmembrane region" description="Helical" evidence="1">
    <location>
        <begin position="176"/>
        <end position="203"/>
    </location>
</feature>
<evidence type="ECO:0008006" key="4">
    <source>
        <dbReference type="Google" id="ProtNLM"/>
    </source>
</evidence>
<evidence type="ECO:0000256" key="1">
    <source>
        <dbReference type="SAM" id="Phobius"/>
    </source>
</evidence>
<keyword evidence="1" id="KW-1133">Transmembrane helix</keyword>
<name>A0ABV4TSE1_9GAMM</name>
<proteinExistence type="predicted"/>
<comment type="caution">
    <text evidence="2">The sequence shown here is derived from an EMBL/GenBank/DDBJ whole genome shotgun (WGS) entry which is preliminary data.</text>
</comment>
<protein>
    <recommendedName>
        <fullName evidence="4">HAMP domain-containing protein</fullName>
    </recommendedName>
</protein>